<proteinExistence type="predicted"/>
<dbReference type="Proteomes" id="UP000688137">
    <property type="component" value="Unassembled WGS sequence"/>
</dbReference>
<evidence type="ECO:0000313" key="1">
    <source>
        <dbReference type="EMBL" id="CAD8079720.1"/>
    </source>
</evidence>
<keyword evidence="2" id="KW-1185">Reference proteome</keyword>
<evidence type="ECO:0000313" key="2">
    <source>
        <dbReference type="Proteomes" id="UP000688137"/>
    </source>
</evidence>
<dbReference type="AlphaFoldDB" id="A0A8S1MGE6"/>
<protein>
    <submittedName>
        <fullName evidence="1">Uncharacterized protein</fullName>
    </submittedName>
</protein>
<accession>A0A8S1MGE6</accession>
<dbReference type="EMBL" id="CAJJDM010000063">
    <property type="protein sequence ID" value="CAD8079720.1"/>
    <property type="molecule type" value="Genomic_DNA"/>
</dbReference>
<comment type="caution">
    <text evidence="1">The sequence shown here is derived from an EMBL/GenBank/DDBJ whole genome shotgun (WGS) entry which is preliminary data.</text>
</comment>
<organism evidence="1 2">
    <name type="scientific">Paramecium primaurelia</name>
    <dbReference type="NCBI Taxonomy" id="5886"/>
    <lineage>
        <taxon>Eukaryota</taxon>
        <taxon>Sar</taxon>
        <taxon>Alveolata</taxon>
        <taxon>Ciliophora</taxon>
        <taxon>Intramacronucleata</taxon>
        <taxon>Oligohymenophorea</taxon>
        <taxon>Peniculida</taxon>
        <taxon>Parameciidae</taxon>
        <taxon>Paramecium</taxon>
    </lineage>
</organism>
<sequence>MIQYNQLLNQNQPTIHQQHIQKINFSLFNTHIQIQMVKFHFNFLINFNFYFTINSYMIFPQNMSFISNYFLQTSLIIYCEAQYSSILFPSFTNSSFFIIQYLKCDHFNCYYMKGINQYNFKFQPFLMGNYYPIHFIMLKYCQQLTYI</sequence>
<dbReference type="OMA" id="YMKGINQ"/>
<reference evidence="1" key="1">
    <citation type="submission" date="2021-01" db="EMBL/GenBank/DDBJ databases">
        <authorList>
            <consortium name="Genoscope - CEA"/>
            <person name="William W."/>
        </authorList>
    </citation>
    <scope>NUCLEOTIDE SEQUENCE</scope>
</reference>
<gene>
    <name evidence="1" type="ORF">PPRIM_AZ9-3.1.T0620166</name>
</gene>
<name>A0A8S1MGE6_PARPR</name>